<comment type="caution">
    <text evidence="2">The sequence shown here is derived from an EMBL/GenBank/DDBJ whole genome shotgun (WGS) entry which is preliminary data.</text>
</comment>
<dbReference type="InterPro" id="IPR003615">
    <property type="entry name" value="HNH_nuc"/>
</dbReference>
<dbReference type="EMBL" id="LAZR01021450">
    <property type="protein sequence ID" value="KKL85286.1"/>
    <property type="molecule type" value="Genomic_DNA"/>
</dbReference>
<reference evidence="2" key="1">
    <citation type="journal article" date="2015" name="Nature">
        <title>Complex archaea that bridge the gap between prokaryotes and eukaryotes.</title>
        <authorList>
            <person name="Spang A."/>
            <person name="Saw J.H."/>
            <person name="Jorgensen S.L."/>
            <person name="Zaremba-Niedzwiedzka K."/>
            <person name="Martijn J."/>
            <person name="Lind A.E."/>
            <person name="van Eijk R."/>
            <person name="Schleper C."/>
            <person name="Guy L."/>
            <person name="Ettema T.J."/>
        </authorList>
    </citation>
    <scope>NUCLEOTIDE SEQUENCE</scope>
</reference>
<dbReference type="InterPro" id="IPR044930">
    <property type="entry name" value="Homing_endonuclease_His-Me"/>
</dbReference>
<dbReference type="GO" id="GO:0004519">
    <property type="term" value="F:endonuclease activity"/>
    <property type="evidence" value="ECO:0007669"/>
    <property type="project" value="InterPro"/>
</dbReference>
<protein>
    <recommendedName>
        <fullName evidence="1">HNH nuclease domain-containing protein</fullName>
    </recommendedName>
</protein>
<feature type="domain" description="HNH nuclease" evidence="1">
    <location>
        <begin position="35"/>
        <end position="79"/>
    </location>
</feature>
<feature type="non-terminal residue" evidence="2">
    <location>
        <position position="94"/>
    </location>
</feature>
<dbReference type="Gene3D" id="3.90.75.10">
    <property type="entry name" value="Homing Intron 3 (I-ppo) Encoded Endonuclease, Chain A"/>
    <property type="match status" value="1"/>
</dbReference>
<evidence type="ECO:0000313" key="2">
    <source>
        <dbReference type="EMBL" id="KKL85286.1"/>
    </source>
</evidence>
<proteinExistence type="predicted"/>
<dbReference type="Pfam" id="PF13392">
    <property type="entry name" value="HNH_3"/>
    <property type="match status" value="1"/>
</dbReference>
<gene>
    <name evidence="2" type="ORF">LCGC14_1956300</name>
</gene>
<organism evidence="2">
    <name type="scientific">marine sediment metagenome</name>
    <dbReference type="NCBI Taxonomy" id="412755"/>
    <lineage>
        <taxon>unclassified sequences</taxon>
        <taxon>metagenomes</taxon>
        <taxon>ecological metagenomes</taxon>
    </lineage>
</organism>
<dbReference type="SUPFAM" id="SSF54060">
    <property type="entry name" value="His-Me finger endonucleases"/>
    <property type="match status" value="1"/>
</dbReference>
<dbReference type="AlphaFoldDB" id="A0A0F9G4E2"/>
<sequence>MRGAPDACWEWTGSLNEHGYGKIGGYKNGEHATLKAHRVSFEMHHRLLKDGEKVCHECDNPPCVNPAHLFAGTQKDNMRDKVVKRRQTVGAIHG</sequence>
<dbReference type="InterPro" id="IPR044925">
    <property type="entry name" value="His-Me_finger_sf"/>
</dbReference>
<accession>A0A0F9G4E2</accession>
<evidence type="ECO:0000259" key="1">
    <source>
        <dbReference type="Pfam" id="PF13392"/>
    </source>
</evidence>
<name>A0A0F9G4E2_9ZZZZ</name>